<evidence type="ECO:0000313" key="2">
    <source>
        <dbReference type="EMBL" id="UNY98900.1"/>
    </source>
</evidence>
<accession>A0ABY3YM80</accession>
<feature type="transmembrane region" description="Helical" evidence="1">
    <location>
        <begin position="58"/>
        <end position="78"/>
    </location>
</feature>
<keyword evidence="1" id="KW-0472">Membrane</keyword>
<dbReference type="Pfam" id="PF06170">
    <property type="entry name" value="DUF983"/>
    <property type="match status" value="1"/>
</dbReference>
<dbReference type="RefSeq" id="WP_242937303.1">
    <property type="nucleotide sequence ID" value="NZ_CP094326.1"/>
</dbReference>
<dbReference type="InterPro" id="IPR009325">
    <property type="entry name" value="DUF983"/>
</dbReference>
<dbReference type="Proteomes" id="UP000829476">
    <property type="component" value="Chromosome"/>
</dbReference>
<name>A0ABY3YM80_9FLAO</name>
<reference evidence="2 3" key="1">
    <citation type="journal article" date="2018" name="Int. J. Syst. Evol. Microbiol.">
        <title>Zhouia spongiae sp. nov., isolated from a marine sponge.</title>
        <authorList>
            <person name="Zhuang L."/>
            <person name="Lin B."/>
            <person name="Qin F."/>
            <person name="Luo L."/>
        </authorList>
    </citation>
    <scope>NUCLEOTIDE SEQUENCE [LARGE SCALE GENOMIC DNA]</scope>
    <source>
        <strain evidence="2 3">HN-Y44</strain>
    </source>
</reference>
<proteinExistence type="predicted"/>
<evidence type="ECO:0000256" key="1">
    <source>
        <dbReference type="SAM" id="Phobius"/>
    </source>
</evidence>
<gene>
    <name evidence="2" type="ORF">MQE36_00755</name>
</gene>
<keyword evidence="1" id="KW-0812">Transmembrane</keyword>
<organism evidence="2 3">
    <name type="scientific">Zhouia spongiae</name>
    <dbReference type="NCBI Taxonomy" id="2202721"/>
    <lineage>
        <taxon>Bacteria</taxon>
        <taxon>Pseudomonadati</taxon>
        <taxon>Bacteroidota</taxon>
        <taxon>Flavobacteriia</taxon>
        <taxon>Flavobacteriales</taxon>
        <taxon>Flavobacteriaceae</taxon>
        <taxon>Zhouia</taxon>
    </lineage>
</organism>
<dbReference type="EMBL" id="CP094326">
    <property type="protein sequence ID" value="UNY98900.1"/>
    <property type="molecule type" value="Genomic_DNA"/>
</dbReference>
<keyword evidence="3" id="KW-1185">Reference proteome</keyword>
<feature type="transmembrane region" description="Helical" evidence="1">
    <location>
        <begin position="84"/>
        <end position="102"/>
    </location>
</feature>
<evidence type="ECO:0000313" key="3">
    <source>
        <dbReference type="Proteomes" id="UP000829476"/>
    </source>
</evidence>
<sequence length="118" mass="13524">MSRYVKALQCKCPKCEKGKVFRSNGNSLLFRMPKMFHSCQECGYVFEREPGFFFGAMYVSYALAVAELISMLVVIKFILGMSNIVLLCGVVIVAVLLSTFNFRVSRSLWMYFFEKKAI</sequence>
<keyword evidence="1" id="KW-1133">Transmembrane helix</keyword>
<protein>
    <submittedName>
        <fullName evidence="2">DUF983 domain-containing protein</fullName>
    </submittedName>
</protein>